<evidence type="ECO:0000256" key="12">
    <source>
        <dbReference type="PIRSR" id="PIRSR601834-1"/>
    </source>
</evidence>
<dbReference type="InterPro" id="IPR017927">
    <property type="entry name" value="FAD-bd_FR_type"/>
</dbReference>
<dbReference type="PROSITE" id="PS51384">
    <property type="entry name" value="FAD_FR"/>
    <property type="match status" value="1"/>
</dbReference>
<comment type="cofactor">
    <cofactor evidence="1 12 13">
        <name>FAD</name>
        <dbReference type="ChEBI" id="CHEBI:57692"/>
    </cofactor>
</comment>
<feature type="binding site" evidence="12">
    <location>
        <position position="157"/>
    </location>
    <ligand>
        <name>FAD</name>
        <dbReference type="ChEBI" id="CHEBI:57692"/>
    </ligand>
</feature>
<keyword evidence="17" id="KW-1185">Reference proteome</keyword>
<dbReference type="FunFam" id="3.40.50.80:FF:000005">
    <property type="entry name" value="NADH-cytochrome b5 reductase"/>
    <property type="match status" value="1"/>
</dbReference>
<dbReference type="PRINTS" id="PR00406">
    <property type="entry name" value="CYTB5RDTASE"/>
</dbReference>
<comment type="similarity">
    <text evidence="2 13">Belongs to the flavoprotein pyridine nucleotide cytochrome reductase family.</text>
</comment>
<protein>
    <recommendedName>
        <fullName evidence="13">NADH-cytochrome b5 reductase</fullName>
        <ecNumber evidence="13">1.6.2.2</ecNumber>
    </recommendedName>
</protein>
<dbReference type="OrthoDB" id="432685at2759"/>
<dbReference type="FunFam" id="2.40.30.10:FF:000021">
    <property type="entry name" value="NADH-cytochrome b5 reductase"/>
    <property type="match status" value="1"/>
</dbReference>
<dbReference type="GO" id="GO:0016126">
    <property type="term" value="P:sterol biosynthetic process"/>
    <property type="evidence" value="ECO:0007669"/>
    <property type="project" value="UniProtKB-KW"/>
</dbReference>
<keyword evidence="3" id="KW-0444">Lipid biosynthesis</keyword>
<keyword evidence="10" id="KW-1207">Sterol metabolism</keyword>
<feature type="binding site" evidence="12">
    <location>
        <position position="138"/>
    </location>
    <ligand>
        <name>FAD</name>
        <dbReference type="ChEBI" id="CHEBI:57692"/>
    </ligand>
</feature>
<evidence type="ECO:0000256" key="11">
    <source>
        <dbReference type="ARBA" id="ARBA00023221"/>
    </source>
</evidence>
<feature type="binding site" evidence="12">
    <location>
        <position position="174"/>
    </location>
    <ligand>
        <name>FAD</name>
        <dbReference type="ChEBI" id="CHEBI:57692"/>
    </ligand>
</feature>
<sequence>MLRLEDVMSGPSAGRSDLHLSATNASQCVLGARVKMVENTTLFATGAVVVVSSVAIFLYIRSKNGCPFSICGSKPKKAKKTLLDENEKYSLPLSEKFTVSHDTRKFRFKLPSPDHVLGLPTGQHVYLSAKVDGKLVVRPYTPVSSDEDKGFVELMIKVYFRDTNPKFPDGGKMSQHLEQMKIGDTIDFRGPSGLITYKRHGTFEVRADKKSPPKEKTFSRISMIAGGTGITPMLQIIEAILRDETDKTQMKLLFANQTAEDILLREELDALAVKFADRFNVWYTVDRPTDDWKYSSGFINDEMIQKHLYPPASDHVVLLCGPPPMINFACTPNLDKLAYDPANRLHF</sequence>
<dbReference type="Proteomes" id="UP000835052">
    <property type="component" value="Unassembled WGS sequence"/>
</dbReference>
<gene>
    <name evidence="16" type="ORF">CAUJ_LOCUS13563</name>
</gene>
<evidence type="ECO:0000256" key="8">
    <source>
        <dbReference type="ARBA" id="ARBA00023011"/>
    </source>
</evidence>
<dbReference type="PRINTS" id="PR00371">
    <property type="entry name" value="FPNCR"/>
</dbReference>
<evidence type="ECO:0000256" key="10">
    <source>
        <dbReference type="ARBA" id="ARBA00023166"/>
    </source>
</evidence>
<feature type="binding site" evidence="12">
    <location>
        <position position="231"/>
    </location>
    <ligand>
        <name>FAD</name>
        <dbReference type="ChEBI" id="CHEBI:57692"/>
    </ligand>
</feature>
<evidence type="ECO:0000256" key="5">
    <source>
        <dbReference type="ARBA" id="ARBA00022827"/>
    </source>
</evidence>
<feature type="binding site" evidence="12">
    <location>
        <position position="140"/>
    </location>
    <ligand>
        <name>FAD</name>
        <dbReference type="ChEBI" id="CHEBI:57692"/>
    </ligand>
</feature>
<feature type="binding site" evidence="12">
    <location>
        <position position="139"/>
    </location>
    <ligand>
        <name>FAD</name>
        <dbReference type="ChEBI" id="CHEBI:57692"/>
    </ligand>
</feature>
<evidence type="ECO:0000313" key="17">
    <source>
        <dbReference type="Proteomes" id="UP000835052"/>
    </source>
</evidence>
<dbReference type="Pfam" id="PF00175">
    <property type="entry name" value="NAD_binding_1"/>
    <property type="match status" value="1"/>
</dbReference>
<dbReference type="CDD" id="cd06183">
    <property type="entry name" value="cyt_b5_reduct_like"/>
    <property type="match status" value="1"/>
</dbReference>
<dbReference type="GO" id="GO:0071949">
    <property type="term" value="F:FAD binding"/>
    <property type="evidence" value="ECO:0007669"/>
    <property type="project" value="TreeGrafter"/>
</dbReference>
<feature type="transmembrane region" description="Helical" evidence="14">
    <location>
        <begin position="42"/>
        <end position="60"/>
    </location>
</feature>
<dbReference type="PANTHER" id="PTHR19370">
    <property type="entry name" value="NADH-CYTOCHROME B5 REDUCTASE"/>
    <property type="match status" value="1"/>
</dbReference>
<dbReference type="Gene3D" id="3.40.50.80">
    <property type="entry name" value="Nucleotide-binding domain of ferredoxin-NADP reductase (FNR) module"/>
    <property type="match status" value="1"/>
</dbReference>
<dbReference type="InterPro" id="IPR001433">
    <property type="entry name" value="OxRdtase_FAD/NAD-bd"/>
</dbReference>
<evidence type="ECO:0000313" key="16">
    <source>
        <dbReference type="EMBL" id="CAD6197654.1"/>
    </source>
</evidence>
<dbReference type="InterPro" id="IPR008333">
    <property type="entry name" value="Cbr1-like_FAD-bd_dom"/>
</dbReference>
<dbReference type="GO" id="GO:0005739">
    <property type="term" value="C:mitochondrion"/>
    <property type="evidence" value="ECO:0007669"/>
    <property type="project" value="TreeGrafter"/>
</dbReference>
<dbReference type="InterPro" id="IPR001709">
    <property type="entry name" value="Flavoprot_Pyr_Nucl_cyt_Rdtase"/>
</dbReference>
<keyword evidence="14" id="KW-0472">Membrane</keyword>
<accession>A0A8S1HNS7</accession>
<keyword evidence="7 13" id="KW-0560">Oxidoreductase</keyword>
<keyword evidence="9 13" id="KW-0520">NAD</keyword>
<dbReference type="AlphaFoldDB" id="A0A8S1HNS7"/>
<evidence type="ECO:0000256" key="13">
    <source>
        <dbReference type="RuleBase" id="RU361226"/>
    </source>
</evidence>
<evidence type="ECO:0000256" key="4">
    <source>
        <dbReference type="ARBA" id="ARBA00022630"/>
    </source>
</evidence>
<feature type="domain" description="FAD-binding FR-type" evidence="15">
    <location>
        <begin position="86"/>
        <end position="198"/>
    </location>
</feature>
<evidence type="ECO:0000256" key="14">
    <source>
        <dbReference type="SAM" id="Phobius"/>
    </source>
</evidence>
<keyword evidence="6" id="KW-0752">Steroid biosynthesis</keyword>
<keyword evidence="14" id="KW-0812">Transmembrane</keyword>
<evidence type="ECO:0000256" key="7">
    <source>
        <dbReference type="ARBA" id="ARBA00023002"/>
    </source>
</evidence>
<comment type="caution">
    <text evidence="16">The sequence shown here is derived from an EMBL/GenBank/DDBJ whole genome shotgun (WGS) entry which is preliminary data.</text>
</comment>
<evidence type="ECO:0000256" key="1">
    <source>
        <dbReference type="ARBA" id="ARBA00001974"/>
    </source>
</evidence>
<reference evidence="16" key="1">
    <citation type="submission" date="2020-10" db="EMBL/GenBank/DDBJ databases">
        <authorList>
            <person name="Kikuchi T."/>
        </authorList>
    </citation>
    <scope>NUCLEOTIDE SEQUENCE</scope>
    <source>
        <strain evidence="16">NKZ352</strain>
    </source>
</reference>
<dbReference type="InterPro" id="IPR001834">
    <property type="entry name" value="CBR-like"/>
</dbReference>
<keyword evidence="6" id="KW-0443">Lipid metabolism</keyword>
<dbReference type="EC" id="1.6.2.2" evidence="13"/>
<evidence type="ECO:0000259" key="15">
    <source>
        <dbReference type="PROSITE" id="PS51384"/>
    </source>
</evidence>
<dbReference type="Pfam" id="PF00970">
    <property type="entry name" value="FAD_binding_6"/>
    <property type="match status" value="1"/>
</dbReference>
<feature type="binding site" evidence="12">
    <location>
        <position position="172"/>
    </location>
    <ligand>
        <name>FAD</name>
        <dbReference type="ChEBI" id="CHEBI:57692"/>
    </ligand>
</feature>
<feature type="binding site" evidence="12">
    <location>
        <position position="160"/>
    </location>
    <ligand>
        <name>FAD</name>
        <dbReference type="ChEBI" id="CHEBI:57692"/>
    </ligand>
</feature>
<evidence type="ECO:0000256" key="3">
    <source>
        <dbReference type="ARBA" id="ARBA00022516"/>
    </source>
</evidence>
<dbReference type="InterPro" id="IPR039261">
    <property type="entry name" value="FNR_nucleotide-bd"/>
</dbReference>
<keyword evidence="11" id="KW-0753">Steroid metabolism</keyword>
<evidence type="ECO:0000256" key="2">
    <source>
        <dbReference type="ARBA" id="ARBA00006105"/>
    </source>
</evidence>
<evidence type="ECO:0000256" key="6">
    <source>
        <dbReference type="ARBA" id="ARBA00022955"/>
    </source>
</evidence>
<feature type="binding site" evidence="12">
    <location>
        <position position="173"/>
    </location>
    <ligand>
        <name>FAD</name>
        <dbReference type="ChEBI" id="CHEBI:57692"/>
    </ligand>
</feature>
<name>A0A8S1HNS7_9PELO</name>
<comment type="catalytic activity">
    <reaction evidence="13">
        <text>2 Fe(III)-[cytochrome b5] + NADH = 2 Fe(II)-[cytochrome b5] + NAD(+) + H(+)</text>
        <dbReference type="Rhea" id="RHEA:46680"/>
        <dbReference type="Rhea" id="RHEA-COMP:10438"/>
        <dbReference type="Rhea" id="RHEA-COMP:10439"/>
        <dbReference type="ChEBI" id="CHEBI:15378"/>
        <dbReference type="ChEBI" id="CHEBI:29033"/>
        <dbReference type="ChEBI" id="CHEBI:29034"/>
        <dbReference type="ChEBI" id="CHEBI:57540"/>
        <dbReference type="ChEBI" id="CHEBI:57945"/>
        <dbReference type="EC" id="1.6.2.2"/>
    </reaction>
</comment>
<keyword evidence="8" id="KW-0756">Sterol biosynthesis</keyword>
<evidence type="ECO:0000256" key="9">
    <source>
        <dbReference type="ARBA" id="ARBA00023027"/>
    </source>
</evidence>
<dbReference type="SUPFAM" id="SSF52343">
    <property type="entry name" value="Ferredoxin reductase-like, C-terminal NADP-linked domain"/>
    <property type="match status" value="1"/>
</dbReference>
<dbReference type="EMBL" id="CAJGYM010000101">
    <property type="protein sequence ID" value="CAD6197654.1"/>
    <property type="molecule type" value="Genomic_DNA"/>
</dbReference>
<keyword evidence="14" id="KW-1133">Transmembrane helix</keyword>
<organism evidence="16 17">
    <name type="scientific">Caenorhabditis auriculariae</name>
    <dbReference type="NCBI Taxonomy" id="2777116"/>
    <lineage>
        <taxon>Eukaryota</taxon>
        <taxon>Metazoa</taxon>
        <taxon>Ecdysozoa</taxon>
        <taxon>Nematoda</taxon>
        <taxon>Chromadorea</taxon>
        <taxon>Rhabditida</taxon>
        <taxon>Rhabditina</taxon>
        <taxon>Rhabditomorpha</taxon>
        <taxon>Rhabditoidea</taxon>
        <taxon>Rhabditidae</taxon>
        <taxon>Peloderinae</taxon>
        <taxon>Caenorhabditis</taxon>
    </lineage>
</organism>
<dbReference type="Gene3D" id="2.40.30.10">
    <property type="entry name" value="Translation factors"/>
    <property type="match status" value="1"/>
</dbReference>
<dbReference type="PANTHER" id="PTHR19370:SF185">
    <property type="entry name" value="NADH-CYTOCHROME B5 REDUCTASE"/>
    <property type="match status" value="1"/>
</dbReference>
<proteinExistence type="inferred from homology"/>
<dbReference type="SUPFAM" id="SSF63380">
    <property type="entry name" value="Riboflavin synthase domain-like"/>
    <property type="match status" value="1"/>
</dbReference>
<keyword evidence="5 12" id="KW-0274">FAD</keyword>
<keyword evidence="4 12" id="KW-0285">Flavoprotein</keyword>
<dbReference type="InterPro" id="IPR017938">
    <property type="entry name" value="Riboflavin_synthase-like_b-brl"/>
</dbReference>
<dbReference type="GO" id="GO:0090524">
    <property type="term" value="F:cytochrome-b5 reductase activity, acting on NADH"/>
    <property type="evidence" value="ECO:0007669"/>
    <property type="project" value="UniProtKB-EC"/>
</dbReference>